<dbReference type="RefSeq" id="WP_046872255.1">
    <property type="nucleotide sequence ID" value="NZ_BJLT01000037.1"/>
</dbReference>
<feature type="chain" id="PRO_5014247355" description="Gram-positive cocci surface proteins LPxTG domain-containing protein" evidence="3">
    <location>
        <begin position="30"/>
        <end position="192"/>
    </location>
</feature>
<evidence type="ECO:0000313" key="7">
    <source>
        <dbReference type="Proteomes" id="UP000076405"/>
    </source>
</evidence>
<organism evidence="4 7">
    <name type="scientific">Pediococcus damnosus</name>
    <dbReference type="NCBI Taxonomy" id="51663"/>
    <lineage>
        <taxon>Bacteria</taxon>
        <taxon>Bacillati</taxon>
        <taxon>Bacillota</taxon>
        <taxon>Bacilli</taxon>
        <taxon>Lactobacillales</taxon>
        <taxon>Lactobacillaceae</taxon>
        <taxon>Pediococcus</taxon>
    </lineage>
</organism>
<evidence type="ECO:0008006" key="8">
    <source>
        <dbReference type="Google" id="ProtNLM"/>
    </source>
</evidence>
<feature type="compositionally biased region" description="Low complexity" evidence="1">
    <location>
        <begin position="68"/>
        <end position="82"/>
    </location>
</feature>
<dbReference type="Proteomes" id="UP000076405">
    <property type="component" value="Chromosome"/>
</dbReference>
<evidence type="ECO:0000313" key="4">
    <source>
        <dbReference type="EMBL" id="AMV63599.1"/>
    </source>
</evidence>
<dbReference type="Proteomes" id="UP000076244">
    <property type="component" value="Chromosome"/>
</dbReference>
<proteinExistence type="predicted"/>
<keyword evidence="2" id="KW-0472">Membrane</keyword>
<accession>A0A143AXY5</accession>
<protein>
    <recommendedName>
        <fullName evidence="8">Gram-positive cocci surface proteins LPxTG domain-containing protein</fullName>
    </recommendedName>
</protein>
<dbReference type="KEGG" id="pdm:ADU72_0517"/>
<keyword evidence="2" id="KW-1133">Transmembrane helix</keyword>
<keyword evidence="2" id="KW-0812">Transmembrane</keyword>
<feature type="compositionally biased region" description="Low complexity" evidence="1">
    <location>
        <begin position="129"/>
        <end position="154"/>
    </location>
</feature>
<feature type="transmembrane region" description="Helical" evidence="2">
    <location>
        <begin position="167"/>
        <end position="184"/>
    </location>
</feature>
<feature type="compositionally biased region" description="Polar residues" evidence="1">
    <location>
        <begin position="100"/>
        <end position="128"/>
    </location>
</feature>
<dbReference type="EMBL" id="CP012275">
    <property type="protein sequence ID" value="AMV63599.1"/>
    <property type="molecule type" value="Genomic_DNA"/>
</dbReference>
<dbReference type="AlphaFoldDB" id="A0A143AXY5"/>
<evidence type="ECO:0000256" key="2">
    <source>
        <dbReference type="SAM" id="Phobius"/>
    </source>
</evidence>
<name>A0A143AXY5_9LACO</name>
<gene>
    <name evidence="4" type="ORF">ADU70_2133</name>
    <name evidence="5" type="ORF">ADU72_0517</name>
</gene>
<reference evidence="6 7" key="1">
    <citation type="journal article" date="2016" name="PLoS ONE">
        <title>The Identification of Novel Diagnostic Marker Genes for the Detection of Beer Spoiling Pediococcus damnosus Strains Using the BlAst Diagnostic Gene findEr.</title>
        <authorList>
            <person name="Behr J."/>
            <person name="Geissler A.J."/>
            <person name="Schmid J."/>
            <person name="Zehe A."/>
            <person name="Vogel R.F."/>
        </authorList>
    </citation>
    <scope>NUCLEOTIDE SEQUENCE [LARGE SCALE GENOMIC DNA]</scope>
    <source>
        <strain evidence="4 7">TMW 2.1533</strain>
        <strain evidence="5 6">TMW 2.1535</strain>
    </source>
</reference>
<dbReference type="EMBL" id="CP012288">
    <property type="protein sequence ID" value="AMV66462.1"/>
    <property type="molecule type" value="Genomic_DNA"/>
</dbReference>
<evidence type="ECO:0000313" key="6">
    <source>
        <dbReference type="Proteomes" id="UP000076244"/>
    </source>
</evidence>
<keyword evidence="6" id="KW-1185">Reference proteome</keyword>
<keyword evidence="3" id="KW-0732">Signal</keyword>
<feature type="compositionally biased region" description="Low complexity" evidence="1">
    <location>
        <begin position="34"/>
        <end position="54"/>
    </location>
</feature>
<evidence type="ECO:0000313" key="5">
    <source>
        <dbReference type="EMBL" id="AMV66462.1"/>
    </source>
</evidence>
<feature type="region of interest" description="Disordered" evidence="1">
    <location>
        <begin position="34"/>
        <end position="158"/>
    </location>
</feature>
<feature type="signal peptide" evidence="3">
    <location>
        <begin position="1"/>
        <end position="29"/>
    </location>
</feature>
<evidence type="ECO:0000256" key="3">
    <source>
        <dbReference type="SAM" id="SignalP"/>
    </source>
</evidence>
<sequence>MRKIKKNSLIFATLVCLIGVGGSVGVANASTNANGNSAELDSSEESSLTSGAQSVPFETSRPHITMNSSENSSSQRSSKMSSVPYEISAKRTTAYKETSKISGTQAQSKNVQATKENDRNTSNANSIKTVSSSNSQPQSSVVTNNSRTVSKSSVLPQTSERNDRIDGVLSGFLLMLAIFLIYVLKPIKFNRN</sequence>
<evidence type="ECO:0000256" key="1">
    <source>
        <dbReference type="SAM" id="MobiDB-lite"/>
    </source>
</evidence>
<dbReference type="GeneID" id="57275797"/>